<sequence length="433" mass="49481">MAVTTRAIPTSTLTVGTSYYEVEVLQLHTVDGLIAVGYEHGSWPNRAMLKARDCQHAVGTIPNSWGYNSNGIVNYGNPPPQWQYAPKFQGVFFEAKIYEKSVLFPSVSLSHDIDAVQANFGREPFRYAIEYIKADSLRKHRFPMAPKIPFLPSEIICVILSALASKDDKRQPYIVACSLVCRYWSKILSPYLFKTLKLRSQDDMGMLSTLTEQPNSCIPASLTRLTIHEHACSAWAHNIAMSLSHKLPNLRILQQERDHLTPSQWKTITQSTPPFVSRFLPALYSAYKGVTTFILINHHFPSFAVFTQLVSALPVLETLDCRRVTWDTRPENPRLLRAPGRLSTLQVQDCDRYWQMIQLFTARWGRSPLDWEPPLKCPEFNYNDSLLVHPLLNLNQALFPPVHDYKIKFLFACSAEERVCAYRFPLVLLRVGH</sequence>
<gene>
    <name evidence="2" type="ORF">PHLCEN_2v8570</name>
</gene>
<dbReference type="InterPro" id="IPR001810">
    <property type="entry name" value="F-box_dom"/>
</dbReference>
<evidence type="ECO:0000259" key="1">
    <source>
        <dbReference type="Pfam" id="PF12937"/>
    </source>
</evidence>
<accession>A0A2R6NT99</accession>
<keyword evidence="3" id="KW-1185">Reference proteome</keyword>
<evidence type="ECO:0000313" key="2">
    <source>
        <dbReference type="EMBL" id="PSR76276.1"/>
    </source>
</evidence>
<dbReference type="InterPro" id="IPR043136">
    <property type="entry name" value="B30.2/SPRY_sf"/>
</dbReference>
<organism evidence="2 3">
    <name type="scientific">Hermanssonia centrifuga</name>
    <dbReference type="NCBI Taxonomy" id="98765"/>
    <lineage>
        <taxon>Eukaryota</taxon>
        <taxon>Fungi</taxon>
        <taxon>Dikarya</taxon>
        <taxon>Basidiomycota</taxon>
        <taxon>Agaricomycotina</taxon>
        <taxon>Agaricomycetes</taxon>
        <taxon>Polyporales</taxon>
        <taxon>Meruliaceae</taxon>
        <taxon>Hermanssonia</taxon>
    </lineage>
</organism>
<protein>
    <recommendedName>
        <fullName evidence="1">F-box domain-containing protein</fullName>
    </recommendedName>
</protein>
<comment type="caution">
    <text evidence="2">The sequence shown here is derived from an EMBL/GenBank/DDBJ whole genome shotgun (WGS) entry which is preliminary data.</text>
</comment>
<reference evidence="2 3" key="1">
    <citation type="submission" date="2018-02" db="EMBL/GenBank/DDBJ databases">
        <title>Genome sequence of the basidiomycete white-rot fungus Phlebia centrifuga.</title>
        <authorList>
            <person name="Granchi Z."/>
            <person name="Peng M."/>
            <person name="de Vries R.P."/>
            <person name="Hilden K."/>
            <person name="Makela M.R."/>
            <person name="Grigoriev I."/>
            <person name="Riley R."/>
        </authorList>
    </citation>
    <scope>NUCLEOTIDE SEQUENCE [LARGE SCALE GENOMIC DNA]</scope>
    <source>
        <strain evidence="2 3">FBCC195</strain>
    </source>
</reference>
<dbReference type="CDD" id="cd09917">
    <property type="entry name" value="F-box_SF"/>
    <property type="match status" value="1"/>
</dbReference>
<dbReference type="InterPro" id="IPR036047">
    <property type="entry name" value="F-box-like_dom_sf"/>
</dbReference>
<feature type="domain" description="F-box" evidence="1">
    <location>
        <begin position="149"/>
        <end position="198"/>
    </location>
</feature>
<dbReference type="Proteomes" id="UP000186601">
    <property type="component" value="Unassembled WGS sequence"/>
</dbReference>
<dbReference type="EMBL" id="MLYV02000851">
    <property type="protein sequence ID" value="PSR76276.1"/>
    <property type="molecule type" value="Genomic_DNA"/>
</dbReference>
<dbReference type="OrthoDB" id="25503at2759"/>
<proteinExistence type="predicted"/>
<dbReference type="SUPFAM" id="SSF81383">
    <property type="entry name" value="F-box domain"/>
    <property type="match status" value="1"/>
</dbReference>
<dbReference type="AlphaFoldDB" id="A0A2R6NT99"/>
<dbReference type="Gene3D" id="2.60.120.920">
    <property type="match status" value="1"/>
</dbReference>
<evidence type="ECO:0000313" key="3">
    <source>
        <dbReference type="Proteomes" id="UP000186601"/>
    </source>
</evidence>
<dbReference type="Pfam" id="PF12937">
    <property type="entry name" value="F-box-like"/>
    <property type="match status" value="1"/>
</dbReference>
<name>A0A2R6NT99_9APHY</name>